<gene>
    <name evidence="1" type="ORF">MM415B03992_0004</name>
    <name evidence="2" type="ORF">TM448B02856_0003</name>
</gene>
<sequence>MKSISWDIIAGSRKSQLFITDIYKILPDKSKRLYKIIEFFYDFFRQERASENKMTEQICHDLTKTYEKFLDLIK</sequence>
<proteinExistence type="predicted"/>
<name>A0A6M3XVQ6_9ZZZZ</name>
<dbReference type="EMBL" id="MT143205">
    <property type="protein sequence ID" value="QJA94120.1"/>
    <property type="molecule type" value="Genomic_DNA"/>
</dbReference>
<evidence type="ECO:0000313" key="2">
    <source>
        <dbReference type="EMBL" id="QJI01972.1"/>
    </source>
</evidence>
<organism evidence="2">
    <name type="scientific">viral metagenome</name>
    <dbReference type="NCBI Taxonomy" id="1070528"/>
    <lineage>
        <taxon>unclassified sequences</taxon>
        <taxon>metagenomes</taxon>
        <taxon>organismal metagenomes</taxon>
    </lineage>
</organism>
<dbReference type="EMBL" id="MT144966">
    <property type="protein sequence ID" value="QJI01972.1"/>
    <property type="molecule type" value="Genomic_DNA"/>
</dbReference>
<dbReference type="AlphaFoldDB" id="A0A6M3XVQ6"/>
<evidence type="ECO:0000313" key="1">
    <source>
        <dbReference type="EMBL" id="QJA94120.1"/>
    </source>
</evidence>
<protein>
    <submittedName>
        <fullName evidence="2">Uncharacterized protein</fullName>
    </submittedName>
</protein>
<reference evidence="2" key="1">
    <citation type="submission" date="2020-03" db="EMBL/GenBank/DDBJ databases">
        <title>The deep terrestrial virosphere.</title>
        <authorList>
            <person name="Holmfeldt K."/>
            <person name="Nilsson E."/>
            <person name="Simone D."/>
            <person name="Lopez-Fernandez M."/>
            <person name="Wu X."/>
            <person name="de Brujin I."/>
            <person name="Lundin D."/>
            <person name="Andersson A."/>
            <person name="Bertilsson S."/>
            <person name="Dopson M."/>
        </authorList>
    </citation>
    <scope>NUCLEOTIDE SEQUENCE</scope>
    <source>
        <strain evidence="1">MM415B03992</strain>
        <strain evidence="2">TM448B02856</strain>
    </source>
</reference>
<accession>A0A6M3XVQ6</accession>